<evidence type="ECO:0000313" key="1">
    <source>
        <dbReference type="EMBL" id="EED36280.1"/>
    </source>
</evidence>
<protein>
    <submittedName>
        <fullName evidence="1">Uncharacterized protein</fullName>
    </submittedName>
</protein>
<reference evidence="2" key="1">
    <citation type="journal article" date="2013" name="BMC Microbiol.">
        <title>Taxonomy and evolution of bacteriochlorophyll a-containing members of the OM60/NOR5 clade of marine gammaproteobacteria: description of Luminiphilus syltensis gen. nov., sp. nov., reclassification of Haliea rubra as Pseudohaliea rubra gen. nov., comb. nov., and emendation of Chromatocurvus halotolerans.</title>
        <authorList>
            <person name="Spring S."/>
            <person name="Riedel T."/>
            <person name="Sproer C."/>
            <person name="Yan S."/>
            <person name="Harder J."/>
            <person name="Fuchs B.M."/>
        </authorList>
    </citation>
    <scope>NUCLEOTIDE SEQUENCE [LARGE SCALE GENOMIC DNA]</scope>
    <source>
        <strain evidence="2">NOR51-B</strain>
    </source>
</reference>
<dbReference type="EMBL" id="DS999411">
    <property type="protein sequence ID" value="EED36280.1"/>
    <property type="molecule type" value="Genomic_DNA"/>
</dbReference>
<accession>B8KS47</accession>
<dbReference type="STRING" id="565045.NOR51B_2230"/>
<dbReference type="HOGENOM" id="CLU_3081491_0_0_6"/>
<name>B8KS47_9GAMM</name>
<dbReference type="AlphaFoldDB" id="B8KS47"/>
<proteinExistence type="predicted"/>
<keyword evidence="2" id="KW-1185">Reference proteome</keyword>
<evidence type="ECO:0000313" key="2">
    <source>
        <dbReference type="Proteomes" id="UP000004699"/>
    </source>
</evidence>
<sequence length="52" mass="5668">MNLRADIGNENCKVAAYVENLFDGTYFTSAYREALPDGLHIKSGVQCQGLCA</sequence>
<organism evidence="1 2">
    <name type="scientific">Luminiphilus syltensis NOR5-1B</name>
    <dbReference type="NCBI Taxonomy" id="565045"/>
    <lineage>
        <taxon>Bacteria</taxon>
        <taxon>Pseudomonadati</taxon>
        <taxon>Pseudomonadota</taxon>
        <taxon>Gammaproteobacteria</taxon>
        <taxon>Cellvibrionales</taxon>
        <taxon>Halieaceae</taxon>
        <taxon>Luminiphilus</taxon>
    </lineage>
</organism>
<gene>
    <name evidence="1" type="ORF">NOR51B_2230</name>
</gene>
<dbReference type="Proteomes" id="UP000004699">
    <property type="component" value="Unassembled WGS sequence"/>
</dbReference>